<accession>A0A6B3X5X9</accession>
<dbReference type="RefSeq" id="WP_003357631.1">
    <property type="nucleotide sequence ID" value="NZ_CP013246.1"/>
</dbReference>
<proteinExistence type="predicted"/>
<dbReference type="EMBL" id="SWOY01000005">
    <property type="protein sequence ID" value="NFG17769.1"/>
    <property type="molecule type" value="Genomic_DNA"/>
</dbReference>
<comment type="caution">
    <text evidence="1">The sequence shown here is derived from an EMBL/GenBank/DDBJ whole genome shotgun (WGS) entry which is preliminary data.</text>
</comment>
<evidence type="ECO:0000313" key="2">
    <source>
        <dbReference type="Proteomes" id="UP000478995"/>
    </source>
</evidence>
<dbReference type="AlphaFoldDB" id="A0A6B3X5X9"/>
<gene>
    <name evidence="1" type="ORF">FC794_13435</name>
</gene>
<name>A0A6B3X5X9_CLOBO</name>
<protein>
    <submittedName>
        <fullName evidence="1">CXXX repeat peptide modification system protein</fullName>
    </submittedName>
</protein>
<dbReference type="Proteomes" id="UP000478995">
    <property type="component" value="Unassembled WGS sequence"/>
</dbReference>
<reference evidence="1 2" key="1">
    <citation type="submission" date="2019-04" db="EMBL/GenBank/DDBJ databases">
        <title>Genome sequencing of Clostridium botulinum Groups I-IV and Clostridium butyricum.</title>
        <authorList>
            <person name="Brunt J."/>
            <person name="Van Vliet A.H.M."/>
            <person name="Stringer S.C."/>
            <person name="Carter A.T."/>
            <person name="Peck M.W."/>
        </authorList>
    </citation>
    <scope>NUCLEOTIDE SEQUENCE [LARGE SCALE GENOMIC DNA]</scope>
    <source>
        <strain evidence="1 2">IFR 18/037</strain>
    </source>
</reference>
<sequence length="96" mass="12003">MNRKILATVTEEERDVVEELYERIYSLKSFIRLLSEKKLEPNEQNFLYKKILNDWYDTKKRYDYWWQNTVQKYNLSKNDIEKLYMDFGKMQIYPID</sequence>
<dbReference type="NCBIfam" id="TIGR04116">
    <property type="entry name" value="CXXX_rpt_assoc"/>
    <property type="match status" value="1"/>
</dbReference>
<evidence type="ECO:0000313" key="1">
    <source>
        <dbReference type="EMBL" id="NFG17769.1"/>
    </source>
</evidence>
<dbReference type="InterPro" id="IPR026413">
    <property type="entry name" value="CXXX_rpt_assoc"/>
</dbReference>
<organism evidence="1 2">
    <name type="scientific">Clostridium botulinum</name>
    <dbReference type="NCBI Taxonomy" id="1491"/>
    <lineage>
        <taxon>Bacteria</taxon>
        <taxon>Bacillati</taxon>
        <taxon>Bacillota</taxon>
        <taxon>Clostridia</taxon>
        <taxon>Eubacteriales</taxon>
        <taxon>Clostridiaceae</taxon>
        <taxon>Clostridium</taxon>
    </lineage>
</organism>